<dbReference type="AlphaFoldDB" id="A0A1X2FKY4"/>
<sequence>MNLAVIAIGLAAGGSPGDSQQNPRAKTRDHAKTYARNLWEINMHEYCCRTAHYVTMTDAAHGEALPAAADYGARITNALNDPGVPADGRPRTA</sequence>
<accession>A0A1X2FKY4</accession>
<dbReference type="EMBL" id="LQPW01000005">
    <property type="protein sequence ID" value="ORX19092.1"/>
    <property type="molecule type" value="Genomic_DNA"/>
</dbReference>
<protein>
    <submittedName>
        <fullName evidence="1">Uncharacterized protein</fullName>
    </submittedName>
</protein>
<gene>
    <name evidence="1" type="ORF">AWC27_16775</name>
</gene>
<organism evidence="1 2">
    <name type="scientific">Mycobacterium szulgai</name>
    <dbReference type="NCBI Taxonomy" id="1787"/>
    <lineage>
        <taxon>Bacteria</taxon>
        <taxon>Bacillati</taxon>
        <taxon>Actinomycetota</taxon>
        <taxon>Actinomycetes</taxon>
        <taxon>Mycobacteriales</taxon>
        <taxon>Mycobacteriaceae</taxon>
        <taxon>Mycobacterium</taxon>
    </lineage>
</organism>
<reference evidence="1 2" key="1">
    <citation type="submission" date="2016-01" db="EMBL/GenBank/DDBJ databases">
        <title>The new phylogeny of the genus Mycobacterium.</title>
        <authorList>
            <person name="Tarcisio F."/>
            <person name="Conor M."/>
            <person name="Antonella G."/>
            <person name="Elisabetta G."/>
            <person name="Giulia F.S."/>
            <person name="Sara T."/>
            <person name="Anna F."/>
            <person name="Clotilde B."/>
            <person name="Roberto B."/>
            <person name="Veronica D.S."/>
            <person name="Fabio R."/>
            <person name="Monica P."/>
            <person name="Olivier J."/>
            <person name="Enrico T."/>
            <person name="Nicola S."/>
        </authorList>
    </citation>
    <scope>NUCLEOTIDE SEQUENCE [LARGE SCALE GENOMIC DNA]</scope>
    <source>
        <strain evidence="1 2">DSM 44166</strain>
    </source>
</reference>
<keyword evidence="2" id="KW-1185">Reference proteome</keyword>
<proteinExistence type="predicted"/>
<comment type="caution">
    <text evidence="1">The sequence shown here is derived from an EMBL/GenBank/DDBJ whole genome shotgun (WGS) entry which is preliminary data.</text>
</comment>
<dbReference type="Proteomes" id="UP000193317">
    <property type="component" value="Unassembled WGS sequence"/>
</dbReference>
<evidence type="ECO:0000313" key="1">
    <source>
        <dbReference type="EMBL" id="ORX19092.1"/>
    </source>
</evidence>
<name>A0A1X2FKY4_MYCSZ</name>
<evidence type="ECO:0000313" key="2">
    <source>
        <dbReference type="Proteomes" id="UP000193317"/>
    </source>
</evidence>